<dbReference type="Gene3D" id="3.40.50.980">
    <property type="match status" value="2"/>
</dbReference>
<dbReference type="Gene3D" id="2.30.38.10">
    <property type="entry name" value="Luciferase, Domain 3"/>
    <property type="match status" value="1"/>
</dbReference>
<reference evidence="3 4" key="1">
    <citation type="submission" date="2019-12" db="EMBL/GenBank/DDBJ databases">
        <title>Neisseriaceae gen. nov. sp. Genome sequencing and assembly.</title>
        <authorList>
            <person name="Liu Z."/>
            <person name="Li A."/>
        </authorList>
    </citation>
    <scope>NUCLEOTIDE SEQUENCE [LARGE SCALE GENOMIC DNA]</scope>
    <source>
        <strain evidence="3 4">B2N2-7</strain>
    </source>
</reference>
<organism evidence="3 4">
    <name type="scientific">Craterilacuibacter sinensis</name>
    <dbReference type="NCBI Taxonomy" id="2686017"/>
    <lineage>
        <taxon>Bacteria</taxon>
        <taxon>Pseudomonadati</taxon>
        <taxon>Pseudomonadota</taxon>
        <taxon>Betaproteobacteria</taxon>
        <taxon>Neisseriales</taxon>
        <taxon>Neisseriaceae</taxon>
        <taxon>Craterilacuibacter</taxon>
    </lineage>
</organism>
<dbReference type="GO" id="GO:0016878">
    <property type="term" value="F:acid-thiol ligase activity"/>
    <property type="evidence" value="ECO:0007669"/>
    <property type="project" value="UniProtKB-ARBA"/>
</dbReference>
<evidence type="ECO:0000259" key="1">
    <source>
        <dbReference type="Pfam" id="PF00501"/>
    </source>
</evidence>
<dbReference type="Proteomes" id="UP000467214">
    <property type="component" value="Unassembled WGS sequence"/>
</dbReference>
<evidence type="ECO:0000313" key="3">
    <source>
        <dbReference type="EMBL" id="MXR37500.1"/>
    </source>
</evidence>
<dbReference type="InterPro" id="IPR025110">
    <property type="entry name" value="AMP-bd_C"/>
</dbReference>
<protein>
    <submittedName>
        <fullName evidence="3">AMP-binding protein</fullName>
    </submittedName>
</protein>
<name>A0A845BQ23_9NEIS</name>
<dbReference type="SUPFAM" id="SSF56801">
    <property type="entry name" value="Acetyl-CoA synthetase-like"/>
    <property type="match status" value="1"/>
</dbReference>
<sequence>MSALASWHQQMATLTAAGAPFAITELNGQPAFAHAPATLNTALEQGRVHGAQDFIVCHDQRLSFDTYYAEVERVAAALLSRGLAQGERVAIAMRNRPEWLIAFHAIIKAGGVACALNSWWQGDELAAALADCGASWLIADAERLARLDGRLEHLAVIGVDGAAANDFAALSGPTPARWPLPAPEDAAAILFTSGTGARAKAALLSQRALAQAVFSLDFFAAVGAMVQPELIARTRGVRMKSLLAVPLFHVSGLIAQFFSALRGGRCLIMMKKWDAAEALRLIETEAITQFNGSPAMQVDLINHPGFSSEKLSSLIGLGYGGAGVPRTLSGDIAAQLPQVIQGSGYGMTESSGIGCVSSGVLFAEHPDATGLPSPVVRLRVVDAAGNTLPAGEEGEIQLSGPVLMDGYWLHGQLERSTFDGGWFASGDIGRIDETGLVYLTGRNKEVINRGGEKIALVEVENCLIAHPDVLEVAAFAVPDTRLGERLEAQVVMKPGKIFDAGAIRGFALARLAAYKVPTTIHLRMDALPRNASGKLLRRQLGNAVRN</sequence>
<dbReference type="Pfam" id="PF00501">
    <property type="entry name" value="AMP-binding"/>
    <property type="match status" value="1"/>
</dbReference>
<feature type="domain" description="AMP-dependent synthetase/ligase" evidence="1">
    <location>
        <begin position="46"/>
        <end position="408"/>
    </location>
</feature>
<dbReference type="PANTHER" id="PTHR43767:SF1">
    <property type="entry name" value="NONRIBOSOMAL PEPTIDE SYNTHASE PES1 (EUROFUNG)-RELATED"/>
    <property type="match status" value="1"/>
</dbReference>
<dbReference type="Gene3D" id="3.30.300.30">
    <property type="match status" value="1"/>
</dbReference>
<accession>A0A845BQ23</accession>
<dbReference type="Pfam" id="PF13193">
    <property type="entry name" value="AMP-binding_C"/>
    <property type="match status" value="1"/>
</dbReference>
<evidence type="ECO:0000313" key="4">
    <source>
        <dbReference type="Proteomes" id="UP000467214"/>
    </source>
</evidence>
<feature type="domain" description="AMP-binding enzyme C-terminal" evidence="2">
    <location>
        <begin position="458"/>
        <end position="534"/>
    </location>
</feature>
<evidence type="ECO:0000259" key="2">
    <source>
        <dbReference type="Pfam" id="PF13193"/>
    </source>
</evidence>
<comment type="caution">
    <text evidence="3">The sequence shown here is derived from an EMBL/GenBank/DDBJ whole genome shotgun (WGS) entry which is preliminary data.</text>
</comment>
<dbReference type="AlphaFoldDB" id="A0A845BQ23"/>
<gene>
    <name evidence="3" type="ORF">GQF02_10985</name>
</gene>
<dbReference type="InterPro" id="IPR045851">
    <property type="entry name" value="AMP-bd_C_sf"/>
</dbReference>
<keyword evidence="4" id="KW-1185">Reference proteome</keyword>
<proteinExistence type="predicted"/>
<dbReference type="PANTHER" id="PTHR43767">
    <property type="entry name" value="LONG-CHAIN-FATTY-ACID--COA LIGASE"/>
    <property type="match status" value="1"/>
</dbReference>
<dbReference type="InterPro" id="IPR000873">
    <property type="entry name" value="AMP-dep_synth/lig_dom"/>
</dbReference>
<dbReference type="InterPro" id="IPR050237">
    <property type="entry name" value="ATP-dep_AMP-bd_enzyme"/>
</dbReference>
<dbReference type="EMBL" id="WSSB01000009">
    <property type="protein sequence ID" value="MXR37500.1"/>
    <property type="molecule type" value="Genomic_DNA"/>
</dbReference>
<dbReference type="RefSeq" id="WP_160797121.1">
    <property type="nucleotide sequence ID" value="NZ_WSSB01000009.1"/>
</dbReference>